<dbReference type="RefSeq" id="YP_008059579.1">
    <property type="nucleotide sequence ID" value="NC_021330.1"/>
</dbReference>
<dbReference type="Proteomes" id="UP000202086">
    <property type="component" value="Segment"/>
</dbReference>
<dbReference type="KEGG" id="vg:16193544"/>
<sequence length="62" mass="7579">MEFPVRPDSVLINRCARCSSSTFFPETGVIECRDCEHRYTHAMVEWVETPRYKRFWRMYLDE</sequence>
<evidence type="ECO:0000313" key="1">
    <source>
        <dbReference type="EMBL" id="AGM11880.1"/>
    </source>
</evidence>
<reference evidence="1 2" key="1">
    <citation type="submission" date="2012-12" db="EMBL/GenBank/DDBJ databases">
        <authorList>
            <person name="Sencilo A."/>
            <person name="Jacobs-Sera D."/>
            <person name="Russell D.A."/>
            <person name="Ko C."/>
            <person name="Atanasova N."/>
            <person name="Osterlund E."/>
            <person name="Oksanen H.M."/>
            <person name="Bamford D.H."/>
            <person name="Hatfull G.F."/>
            <person name="Roine E."/>
            <person name="Hendrix R.W."/>
        </authorList>
    </citation>
    <scope>NUCLEOTIDE SEQUENCE [LARGE SCALE GENOMIC DNA]</scope>
</reference>
<name>R4TAB3_9CAUD</name>
<dbReference type="EMBL" id="KC292029">
    <property type="protein sequence ID" value="AGM11880.1"/>
    <property type="molecule type" value="Genomic_DNA"/>
</dbReference>
<keyword evidence="2" id="KW-1185">Reference proteome</keyword>
<protein>
    <submittedName>
        <fullName evidence="1">Uncharacterized protein</fullName>
    </submittedName>
</protein>
<organism evidence="1 2">
    <name type="scientific">Haloarcula californiae tailed virus 1</name>
    <dbReference type="NCBI Taxonomy" id="1273746"/>
    <lineage>
        <taxon>Viruses</taxon>
        <taxon>Duplodnaviria</taxon>
        <taxon>Heunggongvirae</taxon>
        <taxon>Uroviricota</taxon>
        <taxon>Caudoviricetes</taxon>
        <taxon>Thumleimavirales</taxon>
        <taxon>Druskaviridae</taxon>
        <taxon>Hacavirus</taxon>
        <taxon>Hacavirus italiense</taxon>
        <taxon>Hacavirus HCTV1</taxon>
    </lineage>
</organism>
<dbReference type="OrthoDB" id="40070at10239"/>
<proteinExistence type="predicted"/>
<accession>R4TAB3</accession>
<evidence type="ECO:0000313" key="2">
    <source>
        <dbReference type="Proteomes" id="UP000202086"/>
    </source>
</evidence>
<dbReference type="GeneID" id="16193544"/>
<gene>
    <name evidence="1" type="primary">17</name>
    <name evidence="1" type="ORF">DNAM5_17</name>
</gene>